<evidence type="ECO:0000313" key="2">
    <source>
        <dbReference type="EMBL" id="MFD1216332.1"/>
    </source>
</evidence>
<reference evidence="3" key="1">
    <citation type="journal article" date="2019" name="Int. J. Syst. Evol. Microbiol.">
        <title>The Global Catalogue of Microorganisms (GCM) 10K type strain sequencing project: providing services to taxonomists for standard genome sequencing and annotation.</title>
        <authorList>
            <consortium name="The Broad Institute Genomics Platform"/>
            <consortium name="The Broad Institute Genome Sequencing Center for Infectious Disease"/>
            <person name="Wu L."/>
            <person name="Ma J."/>
        </authorList>
    </citation>
    <scope>NUCLEOTIDE SEQUENCE [LARGE SCALE GENOMIC DNA]</scope>
    <source>
        <strain evidence="3">CCUG 54356</strain>
    </source>
</reference>
<evidence type="ECO:0000313" key="3">
    <source>
        <dbReference type="Proteomes" id="UP001597264"/>
    </source>
</evidence>
<dbReference type="Pfam" id="PF09411">
    <property type="entry name" value="PagL"/>
    <property type="match status" value="1"/>
</dbReference>
<organism evidence="2 3">
    <name type="scientific">Microbulbifer celer</name>
    <dbReference type="NCBI Taxonomy" id="435905"/>
    <lineage>
        <taxon>Bacteria</taxon>
        <taxon>Pseudomonadati</taxon>
        <taxon>Pseudomonadota</taxon>
        <taxon>Gammaproteobacteria</taxon>
        <taxon>Cellvibrionales</taxon>
        <taxon>Microbulbiferaceae</taxon>
        <taxon>Microbulbifer</taxon>
    </lineage>
</organism>
<dbReference type="EMBL" id="JBHTLR010000007">
    <property type="protein sequence ID" value="MFD1216332.1"/>
    <property type="molecule type" value="Genomic_DNA"/>
</dbReference>
<dbReference type="Proteomes" id="UP001597264">
    <property type="component" value="Unassembled WGS sequence"/>
</dbReference>
<feature type="chain" id="PRO_5045536502" evidence="1">
    <location>
        <begin position="30"/>
        <end position="193"/>
    </location>
</feature>
<proteinExistence type="predicted"/>
<comment type="caution">
    <text evidence="2">The sequence shown here is derived from an EMBL/GenBank/DDBJ whole genome shotgun (WGS) entry which is preliminary data.</text>
</comment>
<name>A0ABW3U7B6_9GAMM</name>
<dbReference type="RefSeq" id="WP_230438434.1">
    <property type="nucleotide sequence ID" value="NZ_CP087715.1"/>
</dbReference>
<dbReference type="InterPro" id="IPR018550">
    <property type="entry name" value="Lipid-A_deacylase-rel"/>
</dbReference>
<gene>
    <name evidence="2" type="ORF">ACFQ2X_06955</name>
</gene>
<dbReference type="GO" id="GO:0016787">
    <property type="term" value="F:hydrolase activity"/>
    <property type="evidence" value="ECO:0007669"/>
    <property type="project" value="UniProtKB-KW"/>
</dbReference>
<dbReference type="Gene3D" id="2.40.160.20">
    <property type="match status" value="1"/>
</dbReference>
<sequence length="193" mass="21497">MSESHTPVTKSYFFGLLLILAALPSPSHAEKGNQELILSGGGGMGNFLIQQDSNAGAKLVGANWSYQFYDYPSQHHLQWWAQVSYSYMWDERAGGIEDRQHIVEVKPVLRMYPGAEAKGFFGEAGLGAAYLDEREFGNISLSTNLNFSMHFAAGYTFPGDCAVSLRYSHFSNGYTNTPNPGFDFFSLNWHIPF</sequence>
<keyword evidence="2" id="KW-0378">Hydrolase</keyword>
<protein>
    <submittedName>
        <fullName evidence="2">Acyloxyacyl hydrolase</fullName>
    </submittedName>
</protein>
<keyword evidence="1" id="KW-0732">Signal</keyword>
<evidence type="ECO:0000256" key="1">
    <source>
        <dbReference type="SAM" id="SignalP"/>
    </source>
</evidence>
<accession>A0ABW3U7B6</accession>
<keyword evidence="3" id="KW-1185">Reference proteome</keyword>
<feature type="signal peptide" evidence="1">
    <location>
        <begin position="1"/>
        <end position="29"/>
    </location>
</feature>